<dbReference type="GeneID" id="71927814"/>
<gene>
    <name evidence="2" type="ORF">MW046_07165</name>
</gene>
<keyword evidence="1" id="KW-1133">Transmembrane helix</keyword>
<protein>
    <submittedName>
        <fullName evidence="2">Uncharacterized protein</fullName>
    </submittedName>
</protein>
<dbReference type="RefSeq" id="WP_247992452.1">
    <property type="nucleotide sequence ID" value="NZ_CP096019.1"/>
</dbReference>
<dbReference type="KEGG" id="haad:MW046_07165"/>
<dbReference type="AlphaFoldDB" id="A0A8T9ZYL6"/>
<evidence type="ECO:0000313" key="3">
    <source>
        <dbReference type="Proteomes" id="UP000831768"/>
    </source>
</evidence>
<feature type="transmembrane region" description="Helical" evidence="1">
    <location>
        <begin position="22"/>
        <end position="42"/>
    </location>
</feature>
<reference evidence="2" key="1">
    <citation type="submission" date="2022-04" db="EMBL/GenBank/DDBJ databases">
        <title>Halocatena sp. nov., isolated from a salt lake.</title>
        <authorList>
            <person name="Cui H.-L."/>
        </authorList>
    </citation>
    <scope>NUCLEOTIDE SEQUENCE</scope>
    <source>
        <strain evidence="2">AD-1</strain>
    </source>
</reference>
<keyword evidence="1" id="KW-0472">Membrane</keyword>
<feature type="transmembrane region" description="Helical" evidence="1">
    <location>
        <begin position="127"/>
        <end position="152"/>
    </location>
</feature>
<evidence type="ECO:0000256" key="1">
    <source>
        <dbReference type="SAM" id="Phobius"/>
    </source>
</evidence>
<dbReference type="EMBL" id="CP096019">
    <property type="protein sequence ID" value="UPM41772.1"/>
    <property type="molecule type" value="Genomic_DNA"/>
</dbReference>
<proteinExistence type="predicted"/>
<dbReference type="Proteomes" id="UP000831768">
    <property type="component" value="Chromosome"/>
</dbReference>
<sequence length="156" mass="15972">MVTIPDRLKNGMSSLLGPAGSGIQWLGGAVVVCGVTLKGVLFQSGREDLLTATITSIGLLGPVWLAFGGMAMIGANNSVLCTTGEIGIPALLVTTIFEALVALFVLKGLLRLMISISQAENELTDPMLSIGAAILPVLFGSVLSVEGGSLIACLYP</sequence>
<accession>A0A8T9ZYL6</accession>
<keyword evidence="1" id="KW-0812">Transmembrane</keyword>
<evidence type="ECO:0000313" key="2">
    <source>
        <dbReference type="EMBL" id="UPM41772.1"/>
    </source>
</evidence>
<feature type="transmembrane region" description="Helical" evidence="1">
    <location>
        <begin position="86"/>
        <end position="106"/>
    </location>
</feature>
<keyword evidence="3" id="KW-1185">Reference proteome</keyword>
<feature type="transmembrane region" description="Helical" evidence="1">
    <location>
        <begin position="49"/>
        <end position="74"/>
    </location>
</feature>
<organism evidence="2 3">
    <name type="scientific">Halocatena salina</name>
    <dbReference type="NCBI Taxonomy" id="2934340"/>
    <lineage>
        <taxon>Archaea</taxon>
        <taxon>Methanobacteriati</taxon>
        <taxon>Methanobacteriota</taxon>
        <taxon>Stenosarchaea group</taxon>
        <taxon>Halobacteria</taxon>
        <taxon>Halobacteriales</taxon>
        <taxon>Natronomonadaceae</taxon>
        <taxon>Halocatena</taxon>
    </lineage>
</organism>
<name>A0A8T9ZYL6_9EURY</name>